<dbReference type="Pfam" id="PF00348">
    <property type="entry name" value="polyprenyl_synt"/>
    <property type="match status" value="1"/>
</dbReference>
<dbReference type="PROSITE" id="PS00723">
    <property type="entry name" value="POLYPRENYL_SYNTHASE_1"/>
    <property type="match status" value="1"/>
</dbReference>
<evidence type="ECO:0000313" key="5">
    <source>
        <dbReference type="EMBL" id="KAG9229806.1"/>
    </source>
</evidence>
<dbReference type="GO" id="GO:0043386">
    <property type="term" value="P:mycotoxin biosynthetic process"/>
    <property type="evidence" value="ECO:0007669"/>
    <property type="project" value="UniProtKB-ARBA"/>
</dbReference>
<evidence type="ECO:0000256" key="3">
    <source>
        <dbReference type="ARBA" id="ARBA00022842"/>
    </source>
</evidence>
<proteinExistence type="inferred from homology"/>
<evidence type="ECO:0000256" key="1">
    <source>
        <dbReference type="ARBA" id="ARBA00022679"/>
    </source>
</evidence>
<dbReference type="EMBL" id="MU251730">
    <property type="protein sequence ID" value="KAG9229806.1"/>
    <property type="molecule type" value="Genomic_DNA"/>
</dbReference>
<keyword evidence="2" id="KW-0479">Metal-binding</keyword>
<dbReference type="InterPro" id="IPR000092">
    <property type="entry name" value="Polyprenyl_synt"/>
</dbReference>
<evidence type="ECO:0000313" key="6">
    <source>
        <dbReference type="Proteomes" id="UP000824998"/>
    </source>
</evidence>
<dbReference type="PROSITE" id="PS00444">
    <property type="entry name" value="POLYPRENYL_SYNTHASE_2"/>
    <property type="match status" value="1"/>
</dbReference>
<dbReference type="InterPro" id="IPR033749">
    <property type="entry name" value="Polyprenyl_synt_CS"/>
</dbReference>
<organism evidence="5 6">
    <name type="scientific">Amylocarpus encephaloides</name>
    <dbReference type="NCBI Taxonomy" id="45428"/>
    <lineage>
        <taxon>Eukaryota</taxon>
        <taxon>Fungi</taxon>
        <taxon>Dikarya</taxon>
        <taxon>Ascomycota</taxon>
        <taxon>Pezizomycotina</taxon>
        <taxon>Leotiomycetes</taxon>
        <taxon>Helotiales</taxon>
        <taxon>Helotiales incertae sedis</taxon>
        <taxon>Amylocarpus</taxon>
    </lineage>
</organism>
<comment type="similarity">
    <text evidence="4">Belongs to the FPP/GGPP synthase family.</text>
</comment>
<accession>A0A9P7YA02</accession>
<evidence type="ECO:0000256" key="2">
    <source>
        <dbReference type="ARBA" id="ARBA00022723"/>
    </source>
</evidence>
<dbReference type="PANTHER" id="PTHR12001:SF72">
    <property type="entry name" value="THIJ_PFPI FAMILY PROTEIN (AFU_ORTHOLOGUE AFUA_3G01210)-RELATED"/>
    <property type="match status" value="1"/>
</dbReference>
<keyword evidence="3" id="KW-0460">Magnesium</keyword>
<dbReference type="OrthoDB" id="6921389at2759"/>
<reference evidence="5" key="1">
    <citation type="journal article" date="2021" name="IMA Fungus">
        <title>Genomic characterization of three marine fungi, including Emericellopsis atlantica sp. nov. with signatures of a generalist lifestyle and marine biomass degradation.</title>
        <authorList>
            <person name="Hagestad O.C."/>
            <person name="Hou L."/>
            <person name="Andersen J.H."/>
            <person name="Hansen E.H."/>
            <person name="Altermark B."/>
            <person name="Li C."/>
            <person name="Kuhnert E."/>
            <person name="Cox R.J."/>
            <person name="Crous P.W."/>
            <person name="Spatafora J.W."/>
            <person name="Lail K."/>
            <person name="Amirebrahimi M."/>
            <person name="Lipzen A."/>
            <person name="Pangilinan J."/>
            <person name="Andreopoulos W."/>
            <person name="Hayes R.D."/>
            <person name="Ng V."/>
            <person name="Grigoriev I.V."/>
            <person name="Jackson S.A."/>
            <person name="Sutton T.D.S."/>
            <person name="Dobson A.D.W."/>
            <person name="Rama T."/>
        </authorList>
    </citation>
    <scope>NUCLEOTIDE SEQUENCE</scope>
    <source>
        <strain evidence="5">TRa018bII</strain>
    </source>
</reference>
<gene>
    <name evidence="5" type="ORF">BJ875DRAFT_410166</name>
</gene>
<dbReference type="GO" id="GO:0046872">
    <property type="term" value="F:metal ion binding"/>
    <property type="evidence" value="ECO:0007669"/>
    <property type="project" value="UniProtKB-KW"/>
</dbReference>
<keyword evidence="6" id="KW-1185">Reference proteome</keyword>
<dbReference type="GO" id="GO:0008299">
    <property type="term" value="P:isoprenoid biosynthetic process"/>
    <property type="evidence" value="ECO:0007669"/>
    <property type="project" value="InterPro"/>
</dbReference>
<dbReference type="SUPFAM" id="SSF48576">
    <property type="entry name" value="Terpenoid synthases"/>
    <property type="match status" value="1"/>
</dbReference>
<sequence length="379" mass="42501">METTSFTQFGDIESFLHDSKMNGNIYEVPPQKPSTPPSDTFDDAHRTSNTDFLPSHCALQNGLACSQSGHQKRMQEVVLAPFKYIESLPSKGVRNILIDALNVWFKVPDVSFNIIREVVALLHTSSLMFDDIEDGSALRRGKPATHKVFGIAQTINSSTYVLMSSIVKARGLYNPDCSKILVDGVYTMLEGQGMDLHSTYLMECPQENEYLEMVDRKTGGLFRIAYRLMRAESMEKSIPDLDTIMTILGRYFQIRDDYMNLESAEYTGQKGFCEDLDEGKFSFPLIHCLGGTSSLPPSMPHSLELKNIFASRARLDGFGLSPEVKWHILDILRNAGSLESTKLALNQLERGLRTELDLVEGLTGVKNMVLRGLIDKMHI</sequence>
<dbReference type="AlphaFoldDB" id="A0A9P7YA02"/>
<dbReference type="Gene3D" id="1.10.600.10">
    <property type="entry name" value="Farnesyl Diphosphate Synthase"/>
    <property type="match status" value="1"/>
</dbReference>
<dbReference type="InterPro" id="IPR008949">
    <property type="entry name" value="Isoprenoid_synthase_dom_sf"/>
</dbReference>
<dbReference type="GO" id="GO:0004659">
    <property type="term" value="F:prenyltransferase activity"/>
    <property type="evidence" value="ECO:0007669"/>
    <property type="project" value="InterPro"/>
</dbReference>
<evidence type="ECO:0000256" key="4">
    <source>
        <dbReference type="RuleBase" id="RU004466"/>
    </source>
</evidence>
<dbReference type="SFLD" id="SFLDS00005">
    <property type="entry name" value="Isoprenoid_Synthase_Type_I"/>
    <property type="match status" value="1"/>
</dbReference>
<keyword evidence="1 4" id="KW-0808">Transferase</keyword>
<protein>
    <submittedName>
        <fullName evidence="5">Isoprenoid synthase domain-containing protein</fullName>
    </submittedName>
</protein>
<name>A0A9P7YA02_9HELO</name>
<dbReference type="Proteomes" id="UP000824998">
    <property type="component" value="Unassembled WGS sequence"/>
</dbReference>
<dbReference type="PANTHER" id="PTHR12001">
    <property type="entry name" value="GERANYLGERANYL PYROPHOSPHATE SYNTHASE"/>
    <property type="match status" value="1"/>
</dbReference>
<dbReference type="GO" id="GO:0046165">
    <property type="term" value="P:alcohol biosynthetic process"/>
    <property type="evidence" value="ECO:0007669"/>
    <property type="project" value="UniProtKB-ARBA"/>
</dbReference>
<comment type="caution">
    <text evidence="5">The sequence shown here is derived from an EMBL/GenBank/DDBJ whole genome shotgun (WGS) entry which is preliminary data.</text>
</comment>